<protein>
    <submittedName>
        <fullName evidence="1">Uncharacterized protein</fullName>
    </submittedName>
</protein>
<reference evidence="1" key="2">
    <citation type="submission" date="2020-09" db="EMBL/GenBank/DDBJ databases">
        <authorList>
            <person name="Sun Q."/>
            <person name="Ohkuma M."/>
        </authorList>
    </citation>
    <scope>NUCLEOTIDE SEQUENCE</scope>
    <source>
        <strain evidence="1">JCM 4784</strain>
    </source>
</reference>
<evidence type="ECO:0000313" key="1">
    <source>
        <dbReference type="EMBL" id="GHE72586.1"/>
    </source>
</evidence>
<comment type="caution">
    <text evidence="1">The sequence shown here is derived from an EMBL/GenBank/DDBJ whole genome shotgun (WGS) entry which is preliminary data.</text>
</comment>
<dbReference type="Proteomes" id="UP000608024">
    <property type="component" value="Unassembled WGS sequence"/>
</dbReference>
<sequence>MNWGVRAFEDSASARRNREGGARVFAVALRRAARNAAADIWGLGEELVRMGAIDAPRKAAHVRHAAHAMPNATPDAYNPDGGKRVQQAWQRYSNSPRAARRHCARPAGLAYPAACR</sequence>
<name>A0A919DS85_9ACTN</name>
<gene>
    <name evidence="1" type="ORF">GCM10018785_45920</name>
</gene>
<dbReference type="AlphaFoldDB" id="A0A919DS85"/>
<evidence type="ECO:0000313" key="2">
    <source>
        <dbReference type="Proteomes" id="UP000608024"/>
    </source>
</evidence>
<dbReference type="EMBL" id="BNBT01000077">
    <property type="protein sequence ID" value="GHE72586.1"/>
    <property type="molecule type" value="Genomic_DNA"/>
</dbReference>
<keyword evidence="2" id="KW-1185">Reference proteome</keyword>
<proteinExistence type="predicted"/>
<accession>A0A919DS85</accession>
<organism evidence="1 2">
    <name type="scientific">Streptomyces longispororuber</name>
    <dbReference type="NCBI Taxonomy" id="68230"/>
    <lineage>
        <taxon>Bacteria</taxon>
        <taxon>Bacillati</taxon>
        <taxon>Actinomycetota</taxon>
        <taxon>Actinomycetes</taxon>
        <taxon>Kitasatosporales</taxon>
        <taxon>Streptomycetaceae</taxon>
        <taxon>Streptomyces</taxon>
    </lineage>
</organism>
<reference evidence="1" key="1">
    <citation type="journal article" date="2014" name="Int. J. Syst. Evol. Microbiol.">
        <title>Complete genome sequence of Corynebacterium casei LMG S-19264T (=DSM 44701T), isolated from a smear-ripened cheese.</title>
        <authorList>
            <consortium name="US DOE Joint Genome Institute (JGI-PGF)"/>
            <person name="Walter F."/>
            <person name="Albersmeier A."/>
            <person name="Kalinowski J."/>
            <person name="Ruckert C."/>
        </authorList>
    </citation>
    <scope>NUCLEOTIDE SEQUENCE</scope>
    <source>
        <strain evidence="1">JCM 4784</strain>
    </source>
</reference>